<proteinExistence type="predicted"/>
<name>A0A7G3G6D6_9NEIS</name>
<keyword evidence="1" id="KW-1133">Transmembrane helix</keyword>
<dbReference type="Proteomes" id="UP000515917">
    <property type="component" value="Chromosome"/>
</dbReference>
<organism evidence="2 3">
    <name type="scientific">Iodobacter fluviatilis</name>
    <dbReference type="NCBI Taxonomy" id="537"/>
    <lineage>
        <taxon>Bacteria</taxon>
        <taxon>Pseudomonadati</taxon>
        <taxon>Pseudomonadota</taxon>
        <taxon>Betaproteobacteria</taxon>
        <taxon>Neisseriales</taxon>
        <taxon>Chitinibacteraceae</taxon>
        <taxon>Iodobacter</taxon>
    </lineage>
</organism>
<keyword evidence="1" id="KW-0472">Membrane</keyword>
<sequence>MMSRHQQRGSMLLECLIGISIFSFGVLALMALQGNAMRHASSSSTRTTATQLIQRLDGEMRVSMDNLDDFQMTSCSGAKAGPAALWAEAVQANLSGAQCKVEIQANSAGSTPCSRRATISIAWPVARGANTGVKEGELAGSNQAISIADIKTISENNNPYETIHLLCGS</sequence>
<evidence type="ECO:0000256" key="1">
    <source>
        <dbReference type="SAM" id="Phobius"/>
    </source>
</evidence>
<protein>
    <recommendedName>
        <fullName evidence="4">Tfp pilus assembly protein PilV</fullName>
    </recommendedName>
</protein>
<dbReference type="RefSeq" id="WP_130104998.1">
    <property type="nucleotide sequence ID" value="NZ_CP025781.1"/>
</dbReference>
<evidence type="ECO:0000313" key="3">
    <source>
        <dbReference type="Proteomes" id="UP000515917"/>
    </source>
</evidence>
<gene>
    <name evidence="2" type="ORF">C1H71_01560</name>
</gene>
<dbReference type="KEGG" id="ifl:C1H71_01560"/>
<feature type="transmembrane region" description="Helical" evidence="1">
    <location>
        <begin position="12"/>
        <end position="32"/>
    </location>
</feature>
<reference evidence="2 3" key="1">
    <citation type="submission" date="2018-01" db="EMBL/GenBank/DDBJ databases">
        <title>Genome sequence of Iodobacter sp. strain PCH194 isolated from Indian Trans-Himalaya.</title>
        <authorList>
            <person name="Kumar V."/>
            <person name="Thakur V."/>
            <person name="Kumar S."/>
            <person name="Singh D."/>
        </authorList>
    </citation>
    <scope>NUCLEOTIDE SEQUENCE [LARGE SCALE GENOMIC DNA]</scope>
    <source>
        <strain evidence="2 3">PCH194</strain>
    </source>
</reference>
<evidence type="ECO:0000313" key="2">
    <source>
        <dbReference type="EMBL" id="QBC42375.1"/>
    </source>
</evidence>
<keyword evidence="1" id="KW-0812">Transmembrane</keyword>
<evidence type="ECO:0008006" key="4">
    <source>
        <dbReference type="Google" id="ProtNLM"/>
    </source>
</evidence>
<dbReference type="AlphaFoldDB" id="A0A7G3G6D6"/>
<accession>A0A7G3G6D6</accession>
<dbReference type="EMBL" id="CP025781">
    <property type="protein sequence ID" value="QBC42375.1"/>
    <property type="molecule type" value="Genomic_DNA"/>
</dbReference>
<keyword evidence="3" id="KW-1185">Reference proteome</keyword>